<gene>
    <name evidence="7" type="ORF">POJ06DRAFT_126609</name>
</gene>
<dbReference type="InterPro" id="IPR002293">
    <property type="entry name" value="AA/rel_permease1"/>
</dbReference>
<evidence type="ECO:0000256" key="4">
    <source>
        <dbReference type="ARBA" id="ARBA00022989"/>
    </source>
</evidence>
<feature type="transmembrane region" description="Helical" evidence="6">
    <location>
        <begin position="168"/>
        <end position="187"/>
    </location>
</feature>
<feature type="transmembrane region" description="Helical" evidence="6">
    <location>
        <begin position="328"/>
        <end position="349"/>
    </location>
</feature>
<dbReference type="Pfam" id="PF13520">
    <property type="entry name" value="AA_permease_2"/>
    <property type="match status" value="1"/>
</dbReference>
<evidence type="ECO:0000313" key="7">
    <source>
        <dbReference type="EMBL" id="KAJ8099034.1"/>
    </source>
</evidence>
<evidence type="ECO:0000313" key="8">
    <source>
        <dbReference type="Proteomes" id="UP001217417"/>
    </source>
</evidence>
<keyword evidence="3 6" id="KW-0812">Transmembrane</keyword>
<keyword evidence="4 6" id="KW-1133">Transmembrane helix</keyword>
<dbReference type="GO" id="GO:0022857">
    <property type="term" value="F:transmembrane transporter activity"/>
    <property type="evidence" value="ECO:0007669"/>
    <property type="project" value="InterPro"/>
</dbReference>
<protein>
    <submittedName>
        <fullName evidence="7">Hnm1p</fullName>
    </submittedName>
</protein>
<dbReference type="PIRSF" id="PIRSF006060">
    <property type="entry name" value="AA_transporter"/>
    <property type="match status" value="1"/>
</dbReference>
<proteinExistence type="predicted"/>
<dbReference type="PROSITE" id="PS00218">
    <property type="entry name" value="AMINO_ACID_PERMEASE_1"/>
    <property type="match status" value="1"/>
</dbReference>
<keyword evidence="2" id="KW-0813">Transport</keyword>
<evidence type="ECO:0000256" key="1">
    <source>
        <dbReference type="ARBA" id="ARBA00004141"/>
    </source>
</evidence>
<comment type="subcellular location">
    <subcellularLocation>
        <location evidence="1">Membrane</location>
        <topology evidence="1">Multi-pass membrane protein</topology>
    </subcellularLocation>
</comment>
<sequence length="532" mass="57340">MDTAVAAPHVVESVPPNGTANQDDIQLGQLGYKPELKRSFSLLSMIGFSFAILTCWTALGTTLSSAMLNGGPAALLWGWIGVCFFTVFVVLSMAEICSAFPVAGGQYSWVLLVTEFKPWGRGLSYATGWIQLAGLLCMGSTALFQVGTMIAGLAIANDDDGSYECKNWQVVLMCWATCVVCVLINMFGNHILNRFNDVALWWSVVGFVITTVVVLAVTPGKRDAGFVFTSTINSSGWNDLGMAVILGILQSAYGMCCYDAPAHMSEELHNASRDAPRAMVLSVVIGFVTGLVYIIALLFCLVDLDAVESTATGVPLLEIFYDATQSRAGASCLLVITLVCSFNAANALLTEGSRSVYAFARDGAMPFSGWLCKVDGRLNVPVNALVVSAVFQCAFIAIYFGSEVAFLTVLSIATVGLYVSYLLPIVALMIHGRDNFTPGHYSLGRRWGWLSNVLGSVYLVFTTVFFFFPTALPVTGGNFNYCIAAFGITALFGTVSWVVTGRKNYIRKIEVSHGVDVDDEAKYDVVESLDEK</sequence>
<dbReference type="InterPro" id="IPR004840">
    <property type="entry name" value="Amino_acid_permease_CS"/>
</dbReference>
<feature type="transmembrane region" description="Helical" evidence="6">
    <location>
        <begin position="240"/>
        <end position="258"/>
    </location>
</feature>
<dbReference type="GO" id="GO:0016020">
    <property type="term" value="C:membrane"/>
    <property type="evidence" value="ECO:0007669"/>
    <property type="project" value="UniProtKB-SubCell"/>
</dbReference>
<feature type="transmembrane region" description="Helical" evidence="6">
    <location>
        <begin position="132"/>
        <end position="156"/>
    </location>
</feature>
<feature type="transmembrane region" description="Helical" evidence="6">
    <location>
        <begin position="40"/>
        <end position="59"/>
    </location>
</feature>
<feature type="transmembrane region" description="Helical" evidence="6">
    <location>
        <begin position="79"/>
        <end position="112"/>
    </location>
</feature>
<feature type="transmembrane region" description="Helical" evidence="6">
    <location>
        <begin position="478"/>
        <end position="499"/>
    </location>
</feature>
<accession>A0AAD7QPD1</accession>
<dbReference type="PANTHER" id="PTHR45649">
    <property type="entry name" value="AMINO-ACID PERMEASE BAT1"/>
    <property type="match status" value="1"/>
</dbReference>
<evidence type="ECO:0000256" key="6">
    <source>
        <dbReference type="SAM" id="Phobius"/>
    </source>
</evidence>
<dbReference type="GO" id="GO:0006865">
    <property type="term" value="P:amino acid transport"/>
    <property type="evidence" value="ECO:0007669"/>
    <property type="project" value="InterPro"/>
</dbReference>
<feature type="transmembrane region" description="Helical" evidence="6">
    <location>
        <begin position="278"/>
        <end position="299"/>
    </location>
</feature>
<dbReference type="AlphaFoldDB" id="A0AAD7QPD1"/>
<dbReference type="GeneID" id="80879478"/>
<feature type="transmembrane region" description="Helical" evidence="6">
    <location>
        <begin position="199"/>
        <end position="220"/>
    </location>
</feature>
<dbReference type="EMBL" id="JARPMG010000007">
    <property type="protein sequence ID" value="KAJ8099034.1"/>
    <property type="molecule type" value="Genomic_DNA"/>
</dbReference>
<dbReference type="PANTHER" id="PTHR45649:SF8">
    <property type="entry name" value="PERMEASE, PUTATIVE-RELATED"/>
    <property type="match status" value="1"/>
</dbReference>
<evidence type="ECO:0000256" key="3">
    <source>
        <dbReference type="ARBA" id="ARBA00022692"/>
    </source>
</evidence>
<keyword evidence="5 6" id="KW-0472">Membrane</keyword>
<keyword evidence="8" id="KW-1185">Reference proteome</keyword>
<dbReference type="RefSeq" id="XP_056042484.1">
    <property type="nucleotide sequence ID" value="XM_056184312.1"/>
</dbReference>
<evidence type="ECO:0000256" key="5">
    <source>
        <dbReference type="ARBA" id="ARBA00023136"/>
    </source>
</evidence>
<feature type="transmembrane region" description="Helical" evidence="6">
    <location>
        <begin position="449"/>
        <end position="472"/>
    </location>
</feature>
<dbReference type="Proteomes" id="UP001217417">
    <property type="component" value="Unassembled WGS sequence"/>
</dbReference>
<reference evidence="7" key="1">
    <citation type="submission" date="2023-03" db="EMBL/GenBank/DDBJ databases">
        <title>Near-Complete genome sequence of Lipomyces tetrasporous NRRL Y-64009, an oleaginous yeast capable of growing on lignocellulosic hydrolysates.</title>
        <authorList>
            <consortium name="Lawrence Berkeley National Laboratory"/>
            <person name="Jagtap S.S."/>
            <person name="Liu J.-J."/>
            <person name="Walukiewicz H.E."/>
            <person name="Pangilinan J."/>
            <person name="Lipzen A."/>
            <person name="Ahrendt S."/>
            <person name="Koriabine M."/>
            <person name="Cobaugh K."/>
            <person name="Salamov A."/>
            <person name="Yoshinaga Y."/>
            <person name="Ng V."/>
            <person name="Daum C."/>
            <person name="Grigoriev I.V."/>
            <person name="Slininger P.J."/>
            <person name="Dien B.S."/>
            <person name="Jin Y.-S."/>
            <person name="Rao C.V."/>
        </authorList>
    </citation>
    <scope>NUCLEOTIDE SEQUENCE</scope>
    <source>
        <strain evidence="7">NRRL Y-64009</strain>
    </source>
</reference>
<dbReference type="Gene3D" id="1.20.1740.10">
    <property type="entry name" value="Amino acid/polyamine transporter I"/>
    <property type="match status" value="1"/>
</dbReference>
<feature type="transmembrane region" description="Helical" evidence="6">
    <location>
        <begin position="380"/>
        <end position="400"/>
    </location>
</feature>
<evidence type="ECO:0000256" key="2">
    <source>
        <dbReference type="ARBA" id="ARBA00022448"/>
    </source>
</evidence>
<comment type="caution">
    <text evidence="7">The sequence shown here is derived from an EMBL/GenBank/DDBJ whole genome shotgun (WGS) entry which is preliminary data.</text>
</comment>
<organism evidence="7 8">
    <name type="scientific">Lipomyces tetrasporus</name>
    <dbReference type="NCBI Taxonomy" id="54092"/>
    <lineage>
        <taxon>Eukaryota</taxon>
        <taxon>Fungi</taxon>
        <taxon>Dikarya</taxon>
        <taxon>Ascomycota</taxon>
        <taxon>Saccharomycotina</taxon>
        <taxon>Lipomycetes</taxon>
        <taxon>Lipomycetales</taxon>
        <taxon>Lipomycetaceae</taxon>
        <taxon>Lipomyces</taxon>
    </lineage>
</organism>
<name>A0AAD7QPD1_9ASCO</name>
<feature type="transmembrane region" description="Helical" evidence="6">
    <location>
        <begin position="406"/>
        <end position="428"/>
    </location>
</feature>